<dbReference type="Proteomes" id="UP001221898">
    <property type="component" value="Unassembled WGS sequence"/>
</dbReference>
<comment type="caution">
    <text evidence="2">The sequence shown here is derived from an EMBL/GenBank/DDBJ whole genome shotgun (WGS) entry which is preliminary data.</text>
</comment>
<reference evidence="2" key="1">
    <citation type="journal article" date="2023" name="Science">
        <title>Genome structures resolve the early diversification of teleost fishes.</title>
        <authorList>
            <person name="Parey E."/>
            <person name="Louis A."/>
            <person name="Montfort J."/>
            <person name="Bouchez O."/>
            <person name="Roques C."/>
            <person name="Iampietro C."/>
            <person name="Lluch J."/>
            <person name="Castinel A."/>
            <person name="Donnadieu C."/>
            <person name="Desvignes T."/>
            <person name="Floi Bucao C."/>
            <person name="Jouanno E."/>
            <person name="Wen M."/>
            <person name="Mejri S."/>
            <person name="Dirks R."/>
            <person name="Jansen H."/>
            <person name="Henkel C."/>
            <person name="Chen W.J."/>
            <person name="Zahm M."/>
            <person name="Cabau C."/>
            <person name="Klopp C."/>
            <person name="Thompson A.W."/>
            <person name="Robinson-Rechavi M."/>
            <person name="Braasch I."/>
            <person name="Lecointre G."/>
            <person name="Bobe J."/>
            <person name="Postlethwait J.H."/>
            <person name="Berthelot C."/>
            <person name="Roest Crollius H."/>
            <person name="Guiguen Y."/>
        </authorList>
    </citation>
    <scope>NUCLEOTIDE SEQUENCE</scope>
    <source>
        <strain evidence="2">NC1722</strain>
    </source>
</reference>
<name>A0AAD7W5D1_9TELE</name>
<evidence type="ECO:0000313" key="2">
    <source>
        <dbReference type="EMBL" id="KAJ8384881.1"/>
    </source>
</evidence>
<organism evidence="2 3">
    <name type="scientific">Aldrovandia affinis</name>
    <dbReference type="NCBI Taxonomy" id="143900"/>
    <lineage>
        <taxon>Eukaryota</taxon>
        <taxon>Metazoa</taxon>
        <taxon>Chordata</taxon>
        <taxon>Craniata</taxon>
        <taxon>Vertebrata</taxon>
        <taxon>Euteleostomi</taxon>
        <taxon>Actinopterygii</taxon>
        <taxon>Neopterygii</taxon>
        <taxon>Teleostei</taxon>
        <taxon>Notacanthiformes</taxon>
        <taxon>Halosauridae</taxon>
        <taxon>Aldrovandia</taxon>
    </lineage>
</organism>
<dbReference type="AlphaFoldDB" id="A0AAD7W5D1"/>
<accession>A0AAD7W5D1</accession>
<sequence>MRCYRRLLGISYTQHITNMEIRQRISQAIGRHDDLLTIEKAKTGELQNTGSTRLAVKANTTAFKRHGGGALVIPGGPPRSRAGIPLKQSLKAPAADTMLTRGEKLKRRSGTLRKTLQCVEPHCVQEANSGHMQARSESKIIHRGGCGGGLTTPGQCRPTRPFSPSTSSLTLSAASDGLEVVQAKVTHRAVQPRPGLRSFGSA</sequence>
<keyword evidence="3" id="KW-1185">Reference proteome</keyword>
<dbReference type="EMBL" id="JAINUG010000262">
    <property type="protein sequence ID" value="KAJ8384881.1"/>
    <property type="molecule type" value="Genomic_DNA"/>
</dbReference>
<gene>
    <name evidence="2" type="ORF">AAFF_G00196890</name>
</gene>
<feature type="region of interest" description="Disordered" evidence="1">
    <location>
        <begin position="150"/>
        <end position="170"/>
    </location>
</feature>
<evidence type="ECO:0000256" key="1">
    <source>
        <dbReference type="SAM" id="MobiDB-lite"/>
    </source>
</evidence>
<proteinExistence type="predicted"/>
<protein>
    <submittedName>
        <fullName evidence="2">Uncharacterized protein</fullName>
    </submittedName>
</protein>
<evidence type="ECO:0000313" key="3">
    <source>
        <dbReference type="Proteomes" id="UP001221898"/>
    </source>
</evidence>
<feature type="compositionally biased region" description="Low complexity" evidence="1">
    <location>
        <begin position="157"/>
        <end position="170"/>
    </location>
</feature>